<evidence type="ECO:0000256" key="2">
    <source>
        <dbReference type="ARBA" id="ARBA00022723"/>
    </source>
</evidence>
<dbReference type="Pfam" id="PF01867">
    <property type="entry name" value="Cas_Cas1"/>
    <property type="match status" value="1"/>
</dbReference>
<evidence type="ECO:0000256" key="9">
    <source>
        <dbReference type="ARBA" id="ARBA00038592"/>
    </source>
</evidence>
<comment type="caution">
    <text evidence="11">The sequence shown here is derived from an EMBL/GenBank/DDBJ whole genome shotgun (WGS) entry which is preliminary data.</text>
</comment>
<dbReference type="PANTHER" id="PTHR34353:SF2">
    <property type="entry name" value="CRISPR-ASSOCIATED ENDONUCLEASE CAS1 1"/>
    <property type="match status" value="1"/>
</dbReference>
<dbReference type="Gene3D" id="3.100.10.20">
    <property type="entry name" value="CRISPR-associated endonuclease Cas1, N-terminal domain"/>
    <property type="match status" value="1"/>
</dbReference>
<evidence type="ECO:0000256" key="8">
    <source>
        <dbReference type="ARBA" id="ARBA00023211"/>
    </source>
</evidence>
<comment type="cofactor">
    <cofactor evidence="10">
        <name>Mg(2+)</name>
        <dbReference type="ChEBI" id="CHEBI:18420"/>
    </cofactor>
    <cofactor evidence="10">
        <name>Mn(2+)</name>
        <dbReference type="ChEBI" id="CHEBI:29035"/>
    </cofactor>
</comment>
<dbReference type="AlphaFoldDB" id="A0ABD4U208"/>
<dbReference type="GO" id="GO:0046872">
    <property type="term" value="F:metal ion binding"/>
    <property type="evidence" value="ECO:0007669"/>
    <property type="project" value="UniProtKB-UniRule"/>
</dbReference>
<evidence type="ECO:0000313" key="11">
    <source>
        <dbReference type="EMBL" id="MCW1076168.1"/>
    </source>
</evidence>
<dbReference type="InterPro" id="IPR042206">
    <property type="entry name" value="CRISPR-assoc_Cas1_C"/>
</dbReference>
<proteinExistence type="inferred from homology"/>
<evidence type="ECO:0000256" key="10">
    <source>
        <dbReference type="HAMAP-Rule" id="MF_01470"/>
    </source>
</evidence>
<evidence type="ECO:0000256" key="1">
    <source>
        <dbReference type="ARBA" id="ARBA00022722"/>
    </source>
</evidence>
<dbReference type="InterPro" id="IPR002729">
    <property type="entry name" value="CRISPR-assoc_Cas1"/>
</dbReference>
<dbReference type="GO" id="GO:0004519">
    <property type="term" value="F:endonuclease activity"/>
    <property type="evidence" value="ECO:0007669"/>
    <property type="project" value="UniProtKB-UniRule"/>
</dbReference>
<dbReference type="GO" id="GO:0051607">
    <property type="term" value="P:defense response to virus"/>
    <property type="evidence" value="ECO:0007669"/>
    <property type="project" value="UniProtKB-UniRule"/>
</dbReference>
<dbReference type="InterPro" id="IPR050646">
    <property type="entry name" value="Cas1"/>
</dbReference>
<dbReference type="Gene3D" id="1.20.120.920">
    <property type="entry name" value="CRISPR-associated endonuclease Cas1, C-terminal domain"/>
    <property type="match status" value="1"/>
</dbReference>
<evidence type="ECO:0000256" key="4">
    <source>
        <dbReference type="ARBA" id="ARBA00022801"/>
    </source>
</evidence>
<keyword evidence="7 10" id="KW-0238">DNA-binding</keyword>
<keyword evidence="2 10" id="KW-0479">Metal-binding</keyword>
<sequence length="335" mass="38856">MGDLYIQKSDYHLSLSNDRVIIKDNEKNVIKEVSLSLIENILVFGKAQLTTQLLAASANNRINVFYFSGYGKFLSVLDSGREADYEKQEKQALSSFNQEFCLEIAKRIASAKIRNQLNLLKAFDEEHILDSKDFEQFQEAILGISTAKNIPEIMGFEGRIAKSYFYLLNFLLTDDFRFYERSKRPSKDRFNALLNFGYSILHSCFIGMIRKNGLSLGFGVIHRPHQHHSVLASDLMEEWRPVIVDDTIMSLIKNEEIRAEHFEEGDEEEVVLTAEGIEIFSKAMRSRVLEIHQYIEFDKKRYSFLYMADQQIKSLIRCFETENHEEFLSGYTTGE</sequence>
<feature type="binding site" evidence="10">
    <location>
        <position position="222"/>
    </location>
    <ligand>
        <name>Mn(2+)</name>
        <dbReference type="ChEBI" id="CHEBI:29035"/>
    </ligand>
</feature>
<organism evidence="11 12">
    <name type="scientific">Streptococcus anginosus</name>
    <dbReference type="NCBI Taxonomy" id="1328"/>
    <lineage>
        <taxon>Bacteria</taxon>
        <taxon>Bacillati</taxon>
        <taxon>Bacillota</taxon>
        <taxon>Bacilli</taxon>
        <taxon>Lactobacillales</taxon>
        <taxon>Streptococcaceae</taxon>
        <taxon>Streptococcus</taxon>
        <taxon>Streptococcus anginosus group</taxon>
    </lineage>
</organism>
<dbReference type="CDD" id="cd09634">
    <property type="entry name" value="Cas1_I-II-III"/>
    <property type="match status" value="1"/>
</dbReference>
<dbReference type="GO" id="GO:0016787">
    <property type="term" value="F:hydrolase activity"/>
    <property type="evidence" value="ECO:0007669"/>
    <property type="project" value="UniProtKB-KW"/>
</dbReference>
<reference evidence="11 12" key="1">
    <citation type="submission" date="2022-10" db="EMBL/GenBank/DDBJ databases">
        <title>Comparative genomic study of S. anginosus.</title>
        <authorList>
            <person name="Prasad A."/>
            <person name="Ene A."/>
            <person name="Jablonska S."/>
            <person name="Du J."/>
            <person name="Wolfe A.J."/>
            <person name="Putonti C."/>
        </authorList>
    </citation>
    <scope>NUCLEOTIDE SEQUENCE [LARGE SCALE GENOMIC DNA]</scope>
    <source>
        <strain evidence="11 12">UMB1339</strain>
    </source>
</reference>
<comment type="function">
    <text evidence="10">CRISPR (clustered regularly interspaced short palindromic repeat), is an adaptive immune system that provides protection against mobile genetic elements (viruses, transposable elements and conjugative plasmids). CRISPR clusters contain spacers, sequences complementary to antecedent mobile elements, and target invading nucleic acids. CRISPR clusters are transcribed and processed into CRISPR RNA (crRNA). Acts as a dsDNA endonuclease. Involved in the integration of spacer DNA into the CRISPR cassette.</text>
</comment>
<dbReference type="PANTHER" id="PTHR34353">
    <property type="entry name" value="CRISPR-ASSOCIATED ENDONUCLEASE CAS1 1"/>
    <property type="match status" value="1"/>
</dbReference>
<dbReference type="GO" id="GO:0003677">
    <property type="term" value="F:DNA binding"/>
    <property type="evidence" value="ECO:0007669"/>
    <property type="project" value="UniProtKB-KW"/>
</dbReference>
<keyword evidence="4 10" id="KW-0378">Hydrolase</keyword>
<dbReference type="InterPro" id="IPR042211">
    <property type="entry name" value="CRISPR-assoc_Cas1_N"/>
</dbReference>
<dbReference type="Proteomes" id="UP001208682">
    <property type="component" value="Unassembled WGS sequence"/>
</dbReference>
<dbReference type="EMBL" id="JAPAIP010000003">
    <property type="protein sequence ID" value="MCW1076168.1"/>
    <property type="molecule type" value="Genomic_DNA"/>
</dbReference>
<keyword evidence="8 10" id="KW-0464">Manganese</keyword>
<evidence type="ECO:0000256" key="3">
    <source>
        <dbReference type="ARBA" id="ARBA00022759"/>
    </source>
</evidence>
<dbReference type="EC" id="3.1.-.-" evidence="10"/>
<evidence type="ECO:0000256" key="6">
    <source>
        <dbReference type="ARBA" id="ARBA00023118"/>
    </source>
</evidence>
<comment type="similarity">
    <text evidence="10">Belongs to the CRISPR-associated endonuclease Cas1 family.</text>
</comment>
<gene>
    <name evidence="10 11" type="primary">cas1</name>
    <name evidence="11" type="ORF">OJ589_03110</name>
</gene>
<dbReference type="HAMAP" id="MF_01470">
    <property type="entry name" value="Cas1"/>
    <property type="match status" value="1"/>
</dbReference>
<feature type="binding site" evidence="10">
    <location>
        <position position="237"/>
    </location>
    <ligand>
        <name>Mn(2+)</name>
        <dbReference type="ChEBI" id="CHEBI:29035"/>
    </ligand>
</feature>
<comment type="subunit">
    <text evidence="9 10">Homodimer, forms a heterotetramer with a Cas2 homodimer.</text>
</comment>
<dbReference type="GO" id="GO:0043571">
    <property type="term" value="P:maintenance of CRISPR repeat elements"/>
    <property type="evidence" value="ECO:0007669"/>
    <property type="project" value="UniProtKB-UniRule"/>
</dbReference>
<evidence type="ECO:0000256" key="5">
    <source>
        <dbReference type="ARBA" id="ARBA00022842"/>
    </source>
</evidence>
<feature type="binding site" evidence="10">
    <location>
        <position position="157"/>
    </location>
    <ligand>
        <name>Mn(2+)</name>
        <dbReference type="ChEBI" id="CHEBI:29035"/>
    </ligand>
</feature>
<dbReference type="NCBIfam" id="TIGR00287">
    <property type="entry name" value="cas1"/>
    <property type="match status" value="1"/>
</dbReference>
<keyword evidence="6 10" id="KW-0051">Antiviral defense</keyword>
<protein>
    <recommendedName>
        <fullName evidence="10">CRISPR-associated endonuclease Cas1</fullName>
        <ecNumber evidence="10">3.1.-.-</ecNumber>
    </recommendedName>
</protein>
<accession>A0ABD4U208</accession>
<name>A0ABD4U208_STRAP</name>
<evidence type="ECO:0000256" key="7">
    <source>
        <dbReference type="ARBA" id="ARBA00023125"/>
    </source>
</evidence>
<dbReference type="RefSeq" id="WP_059221129.1">
    <property type="nucleotide sequence ID" value="NZ_CP183189.1"/>
</dbReference>
<keyword evidence="1 10" id="KW-0540">Nuclease</keyword>
<keyword evidence="3 10" id="KW-0255">Endonuclease</keyword>
<evidence type="ECO:0000313" key="12">
    <source>
        <dbReference type="Proteomes" id="UP001208682"/>
    </source>
</evidence>
<keyword evidence="5 10" id="KW-0460">Magnesium</keyword>